<protein>
    <submittedName>
        <fullName evidence="2">Anthocyanidin 3-O-glucosyltransferase 5-like</fullName>
    </submittedName>
</protein>
<organism evidence="2 3">
    <name type="scientific">Olea europaea subsp. europaea</name>
    <dbReference type="NCBI Taxonomy" id="158383"/>
    <lineage>
        <taxon>Eukaryota</taxon>
        <taxon>Viridiplantae</taxon>
        <taxon>Streptophyta</taxon>
        <taxon>Embryophyta</taxon>
        <taxon>Tracheophyta</taxon>
        <taxon>Spermatophyta</taxon>
        <taxon>Magnoliopsida</taxon>
        <taxon>eudicotyledons</taxon>
        <taxon>Gunneridae</taxon>
        <taxon>Pentapetalae</taxon>
        <taxon>asterids</taxon>
        <taxon>lamiids</taxon>
        <taxon>Lamiales</taxon>
        <taxon>Oleaceae</taxon>
        <taxon>Oleeae</taxon>
        <taxon>Olea</taxon>
    </lineage>
</organism>
<accession>A0A8S0T0F3</accession>
<gene>
    <name evidence="2" type="ORF">OLEA9_A076021</name>
</gene>
<reference evidence="2 3" key="1">
    <citation type="submission" date="2019-12" db="EMBL/GenBank/DDBJ databases">
        <authorList>
            <person name="Alioto T."/>
            <person name="Alioto T."/>
            <person name="Gomez Garrido J."/>
        </authorList>
    </citation>
    <scope>NUCLEOTIDE SEQUENCE [LARGE SCALE GENOMIC DNA]</scope>
</reference>
<sequence length="167" mass="18504">MLAVAEEPHVAFLQSPGLGHIIPLFQFAKHLVLHHQVRVSFLVITTGASNAQNQFLQSATIPPQLQVVNIPQSDMTDIITEDMLLLTKLCVMTQESLKPLKSILVELKPKALIIDIFTTQAIDVCEELSIPVYSFFTASNYFTYIFIVSPQTGLPSRGRIRGPSRAS</sequence>
<dbReference type="Gramene" id="OE9A076021T1">
    <property type="protein sequence ID" value="OE9A076021C1"/>
    <property type="gene ID" value="OE9A076021"/>
</dbReference>
<keyword evidence="3" id="KW-1185">Reference proteome</keyword>
<evidence type="ECO:0000256" key="1">
    <source>
        <dbReference type="ARBA" id="ARBA00022676"/>
    </source>
</evidence>
<proteinExistence type="predicted"/>
<comment type="caution">
    <text evidence="2">The sequence shown here is derived from an EMBL/GenBank/DDBJ whole genome shotgun (WGS) entry which is preliminary data.</text>
</comment>
<dbReference type="OrthoDB" id="5835829at2759"/>
<dbReference type="PANTHER" id="PTHR48046:SF4">
    <property type="entry name" value="GLYCOSYLTRANSFERASE"/>
    <property type="match status" value="1"/>
</dbReference>
<keyword evidence="1" id="KW-0328">Glycosyltransferase</keyword>
<evidence type="ECO:0000313" key="3">
    <source>
        <dbReference type="Proteomes" id="UP000594638"/>
    </source>
</evidence>
<evidence type="ECO:0000313" key="2">
    <source>
        <dbReference type="EMBL" id="CAA2998340.1"/>
    </source>
</evidence>
<dbReference type="PANTHER" id="PTHR48046">
    <property type="entry name" value="UDP-GLYCOSYLTRANSFERASE 72E1"/>
    <property type="match status" value="1"/>
</dbReference>
<dbReference type="AlphaFoldDB" id="A0A8S0T0F3"/>
<dbReference type="EMBL" id="CACTIH010005589">
    <property type="protein sequence ID" value="CAA2998340.1"/>
    <property type="molecule type" value="Genomic_DNA"/>
</dbReference>
<dbReference type="SUPFAM" id="SSF53756">
    <property type="entry name" value="UDP-Glycosyltransferase/glycogen phosphorylase"/>
    <property type="match status" value="1"/>
</dbReference>
<dbReference type="GO" id="GO:0016757">
    <property type="term" value="F:glycosyltransferase activity"/>
    <property type="evidence" value="ECO:0007669"/>
    <property type="project" value="UniProtKB-KW"/>
</dbReference>
<dbReference type="Proteomes" id="UP000594638">
    <property type="component" value="Unassembled WGS sequence"/>
</dbReference>
<keyword evidence="1" id="KW-0808">Transferase</keyword>
<name>A0A8S0T0F3_OLEEU</name>
<dbReference type="Gene3D" id="3.40.50.2000">
    <property type="entry name" value="Glycogen Phosphorylase B"/>
    <property type="match status" value="1"/>
</dbReference>